<protein>
    <submittedName>
        <fullName evidence="1">Uncharacterized protein</fullName>
    </submittedName>
</protein>
<evidence type="ECO:0000313" key="1">
    <source>
        <dbReference type="EMBL" id="GEU71401.1"/>
    </source>
</evidence>
<organism evidence="1">
    <name type="scientific">Tanacetum cinerariifolium</name>
    <name type="common">Dalmatian daisy</name>
    <name type="synonym">Chrysanthemum cinerariifolium</name>
    <dbReference type="NCBI Taxonomy" id="118510"/>
    <lineage>
        <taxon>Eukaryota</taxon>
        <taxon>Viridiplantae</taxon>
        <taxon>Streptophyta</taxon>
        <taxon>Embryophyta</taxon>
        <taxon>Tracheophyta</taxon>
        <taxon>Spermatophyta</taxon>
        <taxon>Magnoliopsida</taxon>
        <taxon>eudicotyledons</taxon>
        <taxon>Gunneridae</taxon>
        <taxon>Pentapetalae</taxon>
        <taxon>asterids</taxon>
        <taxon>campanulids</taxon>
        <taxon>Asterales</taxon>
        <taxon>Asteraceae</taxon>
        <taxon>Asteroideae</taxon>
        <taxon>Anthemideae</taxon>
        <taxon>Anthemidinae</taxon>
        <taxon>Tanacetum</taxon>
    </lineage>
</organism>
<comment type="caution">
    <text evidence="1">The sequence shown here is derived from an EMBL/GenBank/DDBJ whole genome shotgun (WGS) entry which is preliminary data.</text>
</comment>
<dbReference type="AlphaFoldDB" id="A0A6L2MBP2"/>
<dbReference type="EMBL" id="BKCJ010006299">
    <property type="protein sequence ID" value="GEU71401.1"/>
    <property type="molecule type" value="Genomic_DNA"/>
</dbReference>
<sequence>MATTRIAKDVSPHEFVTRLCRSSQTIWQGILKGISDSVSHHSDLMKKVYAKGNQGEPSNAWWSSHLNDLMEKETICSEVIVIKRKRSGFSSGVLKGSGKPPSQWKIGSHNRESIWEQVSLPWNLQHTRISCT</sequence>
<gene>
    <name evidence="1" type="ORF">Tci_043379</name>
</gene>
<accession>A0A6L2MBP2</accession>
<reference evidence="1" key="1">
    <citation type="journal article" date="2019" name="Sci. Rep.">
        <title>Draft genome of Tanacetum cinerariifolium, the natural source of mosquito coil.</title>
        <authorList>
            <person name="Yamashiro T."/>
            <person name="Shiraishi A."/>
            <person name="Satake H."/>
            <person name="Nakayama K."/>
        </authorList>
    </citation>
    <scope>NUCLEOTIDE SEQUENCE</scope>
</reference>
<proteinExistence type="predicted"/>
<name>A0A6L2MBP2_TANCI</name>